<name>A0A7D5NL79_9GAMM</name>
<proteinExistence type="predicted"/>
<evidence type="ECO:0000313" key="2">
    <source>
        <dbReference type="EMBL" id="QLH62951.1"/>
    </source>
</evidence>
<evidence type="ECO:0000259" key="1">
    <source>
        <dbReference type="Pfam" id="PF03050"/>
    </source>
</evidence>
<gene>
    <name evidence="2" type="ORF">SYMBAF_08475</name>
</gene>
<protein>
    <submittedName>
        <fullName evidence="2">Transposase</fullName>
    </submittedName>
</protein>
<dbReference type="GeneID" id="99106526"/>
<sequence>MVDGYAGYQTLFDSGQAVDAGGLAHARRKFFELWRLF</sequence>
<reference evidence="2 3" key="1">
    <citation type="journal article" date="2014" name="Genome Announc.">
        <title>Whole-Genome Sequence of Serratia symbiotica Strain CWBI-2.3T, a Free-Living Symbiont of the Black Bean Aphid Aphis fabae.</title>
        <authorList>
            <person name="Foray V."/>
            <person name="Grigorescu A.S."/>
            <person name="Sabri A."/>
            <person name="Haubruge E."/>
            <person name="Lognay G."/>
            <person name="Francis F."/>
            <person name="Fauconnier M.L."/>
            <person name="Hance T."/>
            <person name="Thonart P."/>
        </authorList>
    </citation>
    <scope>NUCLEOTIDE SEQUENCE [LARGE SCALE GENOMIC DNA]</scope>
    <source>
        <strain evidence="2">CWBI-2.3</strain>
    </source>
</reference>
<feature type="domain" description="Transposase IS66 central" evidence="1">
    <location>
        <begin position="1"/>
        <end position="34"/>
    </location>
</feature>
<evidence type="ECO:0000313" key="3">
    <source>
        <dbReference type="Proteomes" id="UP000042738"/>
    </source>
</evidence>
<dbReference type="RefSeq" id="WP_160289793.1">
    <property type="nucleotide sequence ID" value="NZ_CP050855.1"/>
</dbReference>
<dbReference type="InterPro" id="IPR004291">
    <property type="entry name" value="Transposase_IS66_central"/>
</dbReference>
<accession>A0A7D5NL79</accession>
<dbReference type="AlphaFoldDB" id="A0A7D5NL79"/>
<dbReference type="Proteomes" id="UP000042738">
    <property type="component" value="Chromosome"/>
</dbReference>
<organism evidence="2 3">
    <name type="scientific">Serratia symbiotica</name>
    <dbReference type="NCBI Taxonomy" id="138074"/>
    <lineage>
        <taxon>Bacteria</taxon>
        <taxon>Pseudomonadati</taxon>
        <taxon>Pseudomonadota</taxon>
        <taxon>Gammaproteobacteria</taxon>
        <taxon>Enterobacterales</taxon>
        <taxon>Yersiniaceae</taxon>
        <taxon>Serratia</taxon>
    </lineage>
</organism>
<dbReference type="Pfam" id="PF03050">
    <property type="entry name" value="DDE_Tnp_IS66"/>
    <property type="match status" value="1"/>
</dbReference>
<dbReference type="EMBL" id="CP050855">
    <property type="protein sequence ID" value="QLH62951.1"/>
    <property type="molecule type" value="Genomic_DNA"/>
</dbReference>